<proteinExistence type="inferred from homology"/>
<dbReference type="EC" id="2.1.1.114" evidence="5"/>
<accession>A0A9P0A7R5</accession>
<comment type="subcellular location">
    <subcellularLocation>
        <location evidence="5">Mitochondrion inner membrane</location>
        <topology evidence="5">Peripheral membrane protein</topology>
        <orientation evidence="5">Matrix side</orientation>
    </subcellularLocation>
</comment>
<evidence type="ECO:0000256" key="1">
    <source>
        <dbReference type="ARBA" id="ARBA00022603"/>
    </source>
</evidence>
<keyword evidence="7" id="KW-1185">Reference proteome</keyword>
<comment type="catalytic activity">
    <reaction evidence="5">
        <text>a 3-demethylubiquinone + S-adenosyl-L-methionine = a ubiquinone + S-adenosyl-L-homocysteine</text>
        <dbReference type="Rhea" id="RHEA:81215"/>
        <dbReference type="Rhea" id="RHEA-COMP:9565"/>
        <dbReference type="Rhea" id="RHEA-COMP:19654"/>
        <dbReference type="ChEBI" id="CHEBI:16389"/>
        <dbReference type="ChEBI" id="CHEBI:57856"/>
        <dbReference type="ChEBI" id="CHEBI:59789"/>
        <dbReference type="ChEBI" id="CHEBI:231825"/>
    </reaction>
</comment>
<comment type="catalytic activity">
    <reaction evidence="5">
        <text>a 3-demethylubiquinol + S-adenosyl-L-methionine = a ubiquinol + S-adenosyl-L-homocysteine + H(+)</text>
        <dbReference type="Rhea" id="RHEA:44380"/>
        <dbReference type="Rhea" id="RHEA-COMP:9566"/>
        <dbReference type="Rhea" id="RHEA-COMP:10914"/>
        <dbReference type="ChEBI" id="CHEBI:15378"/>
        <dbReference type="ChEBI" id="CHEBI:17976"/>
        <dbReference type="ChEBI" id="CHEBI:57856"/>
        <dbReference type="ChEBI" id="CHEBI:59789"/>
        <dbReference type="ChEBI" id="CHEBI:84422"/>
        <dbReference type="EC" id="2.1.1.64"/>
    </reaction>
</comment>
<organism evidence="6 7">
    <name type="scientific">Bemisia tabaci</name>
    <name type="common">Sweetpotato whitefly</name>
    <name type="synonym">Aleurodes tabaci</name>
    <dbReference type="NCBI Taxonomy" id="7038"/>
    <lineage>
        <taxon>Eukaryota</taxon>
        <taxon>Metazoa</taxon>
        <taxon>Ecdysozoa</taxon>
        <taxon>Arthropoda</taxon>
        <taxon>Hexapoda</taxon>
        <taxon>Insecta</taxon>
        <taxon>Pterygota</taxon>
        <taxon>Neoptera</taxon>
        <taxon>Paraneoptera</taxon>
        <taxon>Hemiptera</taxon>
        <taxon>Sternorrhyncha</taxon>
        <taxon>Aleyrodoidea</taxon>
        <taxon>Aleyrodidae</taxon>
        <taxon>Aleyrodinae</taxon>
        <taxon>Bemisia</taxon>
    </lineage>
</organism>
<comment type="pathway">
    <text evidence="5">Cofactor biosynthesis; ubiquinone biosynthesis.</text>
</comment>
<dbReference type="AlphaFoldDB" id="A0A9P0A7R5"/>
<feature type="binding site" evidence="5">
    <location>
        <position position="113"/>
    </location>
    <ligand>
        <name>S-adenosyl-L-methionine</name>
        <dbReference type="ChEBI" id="CHEBI:59789"/>
    </ligand>
</feature>
<evidence type="ECO:0000256" key="2">
    <source>
        <dbReference type="ARBA" id="ARBA00022679"/>
    </source>
</evidence>
<dbReference type="GO" id="GO:0031314">
    <property type="term" value="C:extrinsic component of mitochondrial inner membrane"/>
    <property type="evidence" value="ECO:0007669"/>
    <property type="project" value="UniProtKB-UniRule"/>
</dbReference>
<keyword evidence="5" id="KW-0472">Membrane</keyword>
<dbReference type="GO" id="GO:0010420">
    <property type="term" value="F:polyprenyldihydroxybenzoate methyltransferase activity"/>
    <property type="evidence" value="ECO:0007669"/>
    <property type="project" value="UniProtKB-UniRule"/>
</dbReference>
<evidence type="ECO:0000256" key="4">
    <source>
        <dbReference type="ARBA" id="ARBA00022691"/>
    </source>
</evidence>
<comment type="cofactor">
    <cofactor evidence="5">
        <name>Mg(2+)</name>
        <dbReference type="ChEBI" id="CHEBI:18420"/>
    </cofactor>
</comment>
<dbReference type="GeneID" id="109033909"/>
<dbReference type="InterPro" id="IPR010233">
    <property type="entry name" value="UbiG_MeTrfase"/>
</dbReference>
<keyword evidence="2 5" id="KW-0808">Transferase</keyword>
<feature type="binding site" evidence="5">
    <location>
        <position position="185"/>
    </location>
    <ligand>
        <name>Mg(2+)</name>
        <dbReference type="ChEBI" id="CHEBI:18420"/>
    </ligand>
</feature>
<dbReference type="Gene3D" id="3.40.50.150">
    <property type="entry name" value="Vaccinia Virus protein VP39"/>
    <property type="match status" value="1"/>
</dbReference>
<comment type="function">
    <text evidence="5">O-methyltransferase required for two non-consecutive steps during ubiquinone biosynthesis. Catalyzes the 2 O-methylation of 3,4-dihydroxy-5-(all-trans-polyprenyl)benzoic acid into 4-hydroxy-3-methoxy-5-(all-trans-polyprenyl)benzoic acid. Also catalyzes the last step of ubiquinone biosynthesis by mediating methylation of 3-demethylubiquinone into ubiquinone. Also able to mediate the methylation of 3-demethylubiquinol into ubiquinol.</text>
</comment>
<dbReference type="SUPFAM" id="SSF53335">
    <property type="entry name" value="S-adenosyl-L-methionine-dependent methyltransferases"/>
    <property type="match status" value="1"/>
</dbReference>
<dbReference type="PANTHER" id="PTHR43464">
    <property type="entry name" value="METHYLTRANSFERASE"/>
    <property type="match status" value="1"/>
</dbReference>
<reference evidence="6" key="1">
    <citation type="submission" date="2021-12" db="EMBL/GenBank/DDBJ databases">
        <authorList>
            <person name="King R."/>
        </authorList>
    </citation>
    <scope>NUCLEOTIDE SEQUENCE</scope>
</reference>
<dbReference type="InterPro" id="IPR029063">
    <property type="entry name" value="SAM-dependent_MTases_sf"/>
</dbReference>
<feature type="binding site" evidence="5">
    <location>
        <position position="180"/>
    </location>
    <ligand>
        <name>S-adenosyl-L-methionine</name>
        <dbReference type="ChEBI" id="CHEBI:59789"/>
    </ligand>
</feature>
<evidence type="ECO:0000313" key="7">
    <source>
        <dbReference type="Proteomes" id="UP001152759"/>
    </source>
</evidence>
<evidence type="ECO:0000256" key="5">
    <source>
        <dbReference type="HAMAP-Rule" id="MF_03190"/>
    </source>
</evidence>
<feature type="binding site" evidence="5">
    <location>
        <position position="184"/>
    </location>
    <ligand>
        <name>Mg(2+)</name>
        <dbReference type="ChEBI" id="CHEBI:18420"/>
    </ligand>
</feature>
<comment type="catalytic activity">
    <reaction evidence="5">
        <text>a 3,4-dihydroxy-5-(all-trans-polyprenyl)benzoate + S-adenosyl-L-methionine = a 4-hydroxy-3-methoxy-5-(all-trans-polyprenyl)benzoate + S-adenosyl-L-homocysteine + H(+)</text>
        <dbReference type="Rhea" id="RHEA:44452"/>
        <dbReference type="Rhea" id="RHEA-COMP:10930"/>
        <dbReference type="Rhea" id="RHEA-COMP:10931"/>
        <dbReference type="ChEBI" id="CHEBI:15378"/>
        <dbReference type="ChEBI" id="CHEBI:57856"/>
        <dbReference type="ChEBI" id="CHEBI:59789"/>
        <dbReference type="ChEBI" id="CHEBI:64694"/>
        <dbReference type="ChEBI" id="CHEBI:84443"/>
        <dbReference type="EC" id="2.1.1.114"/>
    </reaction>
</comment>
<comment type="subunit">
    <text evidence="5">Component of a multi-subunit COQ enzyme complex.</text>
</comment>
<comment type="similarity">
    <text evidence="5">Belongs to the class I-like SAM-binding methyltransferase superfamily. UbiG/COQ3 family.</text>
</comment>
<keyword evidence="5" id="KW-0479">Metal-binding</keyword>
<feature type="binding site" evidence="5">
    <location>
        <position position="79"/>
    </location>
    <ligand>
        <name>S-adenosyl-L-methionine</name>
        <dbReference type="ChEBI" id="CHEBI:59789"/>
    </ligand>
</feature>
<dbReference type="GO" id="GO:0046872">
    <property type="term" value="F:metal ion binding"/>
    <property type="evidence" value="ECO:0007669"/>
    <property type="project" value="UniProtKB-KW"/>
</dbReference>
<dbReference type="Proteomes" id="UP001152759">
    <property type="component" value="Chromosome 2"/>
</dbReference>
<dbReference type="CDD" id="cd02440">
    <property type="entry name" value="AdoMet_MTases"/>
    <property type="match status" value="1"/>
</dbReference>
<comment type="caution">
    <text evidence="5">Lacks conserved residue(s) required for the propagation of feature annotation.</text>
</comment>
<sequence>MMVLCSIALTRVGFQFSTTSRKCLCKTRNLSASIKLSRMLSDSNSTVDKKEVDHHNKLKDEWWDPTGKMKGLHAMNALRVPFIKNGLANSGAISADAVKTRESLKGLKILDVGCGGGLLSEPLSMIGADVTGLEPSAELINIAISHAAQNSVTKNIRYISCTIEDHIKDHAEVYDAVVASEVVEHVVNPELFIKSCVTALKPGGSIFVTTLNKTYLSWLCGIIIAENVLNIVPKGTHSYDKFIPPHQLQQMLEKNHCRTVQTVGTFYNVLTNSWSIVPYKGFCYALHAVKSTA</sequence>
<dbReference type="RefSeq" id="XP_018902345.2">
    <property type="nucleotide sequence ID" value="XM_019046800.2"/>
</dbReference>
<dbReference type="GO" id="GO:0061542">
    <property type="term" value="F:3-demethylubiquinol 3-O-methyltransferase activity"/>
    <property type="evidence" value="ECO:0007669"/>
    <property type="project" value="UniProtKB-UniRule"/>
</dbReference>
<keyword evidence="4 5" id="KW-0949">S-adenosyl-L-methionine</keyword>
<protein>
    <recommendedName>
        <fullName evidence="5">Ubiquinone biosynthesis O-methyltransferase, mitochondrial</fullName>
    </recommendedName>
    <alternativeName>
        <fullName evidence="5">3-demethylubiquinol 3-O-methyltransferase</fullName>
        <ecNumber evidence="5">2.1.1.64</ecNumber>
    </alternativeName>
    <alternativeName>
        <fullName evidence="5">3-demethylubiquinone 3-O-methyltransferase</fullName>
        <ecNumber evidence="5">2.1.1.-</ecNumber>
    </alternativeName>
    <alternativeName>
        <fullName evidence="5">Polyprenyldihydroxybenzoate methyltransferase</fullName>
        <ecNumber evidence="5">2.1.1.114</ecNumber>
    </alternativeName>
</protein>
<keyword evidence="5" id="KW-0460">Magnesium</keyword>
<dbReference type="PANTHER" id="PTHR43464:SF19">
    <property type="entry name" value="UBIQUINONE BIOSYNTHESIS O-METHYLTRANSFERASE, MITOCHONDRIAL"/>
    <property type="match status" value="1"/>
</dbReference>
<keyword evidence="1 5" id="KW-0489">Methyltransferase</keyword>
<keyword evidence="3 5" id="KW-0831">Ubiquinone biosynthesis</keyword>
<gene>
    <name evidence="5" type="primary">coq3</name>
    <name evidence="6" type="ORF">BEMITA_LOCUS4404</name>
</gene>
<dbReference type="Pfam" id="PF13489">
    <property type="entry name" value="Methyltransf_23"/>
    <property type="match status" value="1"/>
</dbReference>
<name>A0A9P0A7R5_BEMTA</name>
<evidence type="ECO:0000313" key="6">
    <source>
        <dbReference type="EMBL" id="CAH0385148.1"/>
    </source>
</evidence>
<feature type="binding site" evidence="5">
    <location>
        <position position="181"/>
    </location>
    <ligand>
        <name>Mg(2+)</name>
        <dbReference type="ChEBI" id="CHEBI:18420"/>
    </ligand>
</feature>
<keyword evidence="5" id="KW-0999">Mitochondrion inner membrane</keyword>
<keyword evidence="5" id="KW-0496">Mitochondrion</keyword>
<dbReference type="KEGG" id="btab:109033909"/>
<dbReference type="EC" id="2.1.1.64" evidence="5"/>
<dbReference type="HAMAP" id="MF_00472">
    <property type="entry name" value="UbiG"/>
    <property type="match status" value="1"/>
</dbReference>
<dbReference type="EMBL" id="OU963863">
    <property type="protein sequence ID" value="CAH0385148.1"/>
    <property type="molecule type" value="Genomic_DNA"/>
</dbReference>
<dbReference type="GO" id="GO:0032259">
    <property type="term" value="P:methylation"/>
    <property type="evidence" value="ECO:0007669"/>
    <property type="project" value="UniProtKB-KW"/>
</dbReference>
<dbReference type="NCBIfam" id="TIGR01983">
    <property type="entry name" value="UbiG"/>
    <property type="match status" value="1"/>
</dbReference>
<dbReference type="EC" id="2.1.1.-" evidence="5"/>
<evidence type="ECO:0000256" key="3">
    <source>
        <dbReference type="ARBA" id="ARBA00022688"/>
    </source>
</evidence>